<dbReference type="Proteomes" id="UP000000768">
    <property type="component" value="Chromosome 8"/>
</dbReference>
<name>A0A1B6PD86_SORBI</name>
<keyword evidence="3" id="KW-1185">Reference proteome</keyword>
<dbReference type="AlphaFoldDB" id="A0A1B6PD86"/>
<feature type="chain" id="PRO_5008588885" evidence="1">
    <location>
        <begin position="24"/>
        <end position="85"/>
    </location>
</feature>
<proteinExistence type="predicted"/>
<dbReference type="Gramene" id="KXG23676">
    <property type="protein sequence ID" value="KXG23676"/>
    <property type="gene ID" value="SORBI_3008G126300"/>
</dbReference>
<sequence>MNMSDKSIALVLTLLLFVFLVQCRPHEDIHVGTAKRQDASSLRVYGECDQRRFQNGKVVYCCDPKNLFFCYDTFKECRAHCPSSH</sequence>
<reference evidence="3" key="2">
    <citation type="journal article" date="2018" name="Plant J.">
        <title>The Sorghum bicolor reference genome: improved assembly, gene annotations, a transcriptome atlas, and signatures of genome organization.</title>
        <authorList>
            <person name="McCormick R.F."/>
            <person name="Truong S.K."/>
            <person name="Sreedasyam A."/>
            <person name="Jenkins J."/>
            <person name="Shu S."/>
            <person name="Sims D."/>
            <person name="Kennedy M."/>
            <person name="Amirebrahimi M."/>
            <person name="Weers B.D."/>
            <person name="McKinley B."/>
            <person name="Mattison A."/>
            <person name="Morishige D.T."/>
            <person name="Grimwood J."/>
            <person name="Schmutz J."/>
            <person name="Mullet J.E."/>
        </authorList>
    </citation>
    <scope>NUCLEOTIDE SEQUENCE [LARGE SCALE GENOMIC DNA]</scope>
    <source>
        <strain evidence="3">cv. BTx623</strain>
    </source>
</reference>
<dbReference type="OMA" id="MNMSDKS"/>
<protein>
    <submittedName>
        <fullName evidence="2">Uncharacterized protein</fullName>
    </submittedName>
</protein>
<reference evidence="2 3" key="1">
    <citation type="journal article" date="2009" name="Nature">
        <title>The Sorghum bicolor genome and the diversification of grasses.</title>
        <authorList>
            <person name="Paterson A.H."/>
            <person name="Bowers J.E."/>
            <person name="Bruggmann R."/>
            <person name="Dubchak I."/>
            <person name="Grimwood J."/>
            <person name="Gundlach H."/>
            <person name="Haberer G."/>
            <person name="Hellsten U."/>
            <person name="Mitros T."/>
            <person name="Poliakov A."/>
            <person name="Schmutz J."/>
            <person name="Spannagl M."/>
            <person name="Tang H."/>
            <person name="Wang X."/>
            <person name="Wicker T."/>
            <person name="Bharti A.K."/>
            <person name="Chapman J."/>
            <person name="Feltus F.A."/>
            <person name="Gowik U."/>
            <person name="Grigoriev I.V."/>
            <person name="Lyons E."/>
            <person name="Maher C.A."/>
            <person name="Martis M."/>
            <person name="Narechania A."/>
            <person name="Otillar R.P."/>
            <person name="Penning B.W."/>
            <person name="Salamov A.A."/>
            <person name="Wang Y."/>
            <person name="Zhang L."/>
            <person name="Carpita N.C."/>
            <person name="Freeling M."/>
            <person name="Gingle A.R."/>
            <person name="Hash C.T."/>
            <person name="Keller B."/>
            <person name="Klein P."/>
            <person name="Kresovich S."/>
            <person name="McCann M.C."/>
            <person name="Ming R."/>
            <person name="Peterson D.G."/>
            <person name="Mehboob-ur-Rahman"/>
            <person name="Ware D."/>
            <person name="Westhoff P."/>
            <person name="Mayer K.F."/>
            <person name="Messing J."/>
            <person name="Rokhsar D.S."/>
        </authorList>
    </citation>
    <scope>NUCLEOTIDE SEQUENCE [LARGE SCALE GENOMIC DNA]</scope>
    <source>
        <strain evidence="3">cv. BTx623</strain>
    </source>
</reference>
<dbReference type="EMBL" id="CM000767">
    <property type="protein sequence ID" value="KXG23676.1"/>
    <property type="molecule type" value="Genomic_DNA"/>
</dbReference>
<accession>A0A1B6PD86</accession>
<feature type="signal peptide" evidence="1">
    <location>
        <begin position="1"/>
        <end position="23"/>
    </location>
</feature>
<keyword evidence="1" id="KW-0732">Signal</keyword>
<evidence type="ECO:0000313" key="3">
    <source>
        <dbReference type="Proteomes" id="UP000000768"/>
    </source>
</evidence>
<dbReference type="InParanoid" id="A0A1B6PD86"/>
<gene>
    <name evidence="2" type="ORF">SORBI_3008G126300</name>
</gene>
<evidence type="ECO:0000256" key="1">
    <source>
        <dbReference type="SAM" id="SignalP"/>
    </source>
</evidence>
<evidence type="ECO:0000313" key="2">
    <source>
        <dbReference type="EMBL" id="KXG23676.1"/>
    </source>
</evidence>
<organism evidence="2 3">
    <name type="scientific">Sorghum bicolor</name>
    <name type="common">Sorghum</name>
    <name type="synonym">Sorghum vulgare</name>
    <dbReference type="NCBI Taxonomy" id="4558"/>
    <lineage>
        <taxon>Eukaryota</taxon>
        <taxon>Viridiplantae</taxon>
        <taxon>Streptophyta</taxon>
        <taxon>Embryophyta</taxon>
        <taxon>Tracheophyta</taxon>
        <taxon>Spermatophyta</taxon>
        <taxon>Magnoliopsida</taxon>
        <taxon>Liliopsida</taxon>
        <taxon>Poales</taxon>
        <taxon>Poaceae</taxon>
        <taxon>PACMAD clade</taxon>
        <taxon>Panicoideae</taxon>
        <taxon>Andropogonodae</taxon>
        <taxon>Andropogoneae</taxon>
        <taxon>Sorghinae</taxon>
        <taxon>Sorghum</taxon>
    </lineage>
</organism>